<sequence length="278" mass="32498">MADGQECTAIKAEQELHQRKVEAARQGMTHDAETAKSDTDMSVISFDLMKRLATPIISTGVAYYKRQLWTFCLGFMISKLASDYKVDIIDYKFLVSGHSYLPNDQDFGLIEKNKKHYKNIYVPNDWVQVVLEIKKKNPFRVVVMTSSDFFSTNELEKALTNRKKTAADEKVEWLRIQWLRYEKEKPGIIQYKYSNNEVVLFNEVNVKKRGKQTFQEMAKLLPLFGGPKSISEKKYQDLLSLLDYIPPVNHEFYRKLVHNARVEEDSDVFDDNREEENE</sequence>
<name>A0A9P0D7U6_9CUCU</name>
<dbReference type="AlphaFoldDB" id="A0A9P0D7U6"/>
<proteinExistence type="predicted"/>
<reference evidence="1" key="1">
    <citation type="submission" date="2022-01" db="EMBL/GenBank/DDBJ databases">
        <authorList>
            <person name="King R."/>
        </authorList>
    </citation>
    <scope>NUCLEOTIDE SEQUENCE</scope>
</reference>
<organism evidence="1 2">
    <name type="scientific">Psylliodes chrysocephalus</name>
    <dbReference type="NCBI Taxonomy" id="3402493"/>
    <lineage>
        <taxon>Eukaryota</taxon>
        <taxon>Metazoa</taxon>
        <taxon>Ecdysozoa</taxon>
        <taxon>Arthropoda</taxon>
        <taxon>Hexapoda</taxon>
        <taxon>Insecta</taxon>
        <taxon>Pterygota</taxon>
        <taxon>Neoptera</taxon>
        <taxon>Endopterygota</taxon>
        <taxon>Coleoptera</taxon>
        <taxon>Polyphaga</taxon>
        <taxon>Cucujiformia</taxon>
        <taxon>Chrysomeloidea</taxon>
        <taxon>Chrysomelidae</taxon>
        <taxon>Galerucinae</taxon>
        <taxon>Alticini</taxon>
        <taxon>Psylliodes</taxon>
    </lineage>
</organism>
<gene>
    <name evidence="1" type="ORF">PSYICH_LOCUS12892</name>
</gene>
<dbReference type="OrthoDB" id="6774507at2759"/>
<protein>
    <submittedName>
        <fullName evidence="1">Uncharacterized protein</fullName>
    </submittedName>
</protein>
<dbReference type="Proteomes" id="UP001153636">
    <property type="component" value="Chromosome 6"/>
</dbReference>
<keyword evidence="2" id="KW-1185">Reference proteome</keyword>
<evidence type="ECO:0000313" key="2">
    <source>
        <dbReference type="Proteomes" id="UP001153636"/>
    </source>
</evidence>
<accession>A0A9P0D7U6</accession>
<dbReference type="EMBL" id="OV651818">
    <property type="protein sequence ID" value="CAH1111461.1"/>
    <property type="molecule type" value="Genomic_DNA"/>
</dbReference>
<evidence type="ECO:0000313" key="1">
    <source>
        <dbReference type="EMBL" id="CAH1111461.1"/>
    </source>
</evidence>